<dbReference type="RefSeq" id="WP_317491485.1">
    <property type="nucleotide sequence ID" value="NZ_CP136051.1"/>
</dbReference>
<proteinExistence type="predicted"/>
<dbReference type="Proteomes" id="UP001302349">
    <property type="component" value="Chromosome"/>
</dbReference>
<sequence>MEALCTHLQNFLPKPSDVHVCEECVKMGGSWVHLRTCQTCGVTLCCNSSPGTHMTKHFQATGHPVVISAEPEEYWAYCYEDDAFMRYHLSG</sequence>
<keyword evidence="3" id="KW-1185">Reference proteome</keyword>
<organism evidence="2 3">
    <name type="scientific">Imperialibacter roseus</name>
    <dbReference type="NCBI Taxonomy" id="1324217"/>
    <lineage>
        <taxon>Bacteria</taxon>
        <taxon>Pseudomonadati</taxon>
        <taxon>Bacteroidota</taxon>
        <taxon>Cytophagia</taxon>
        <taxon>Cytophagales</taxon>
        <taxon>Flammeovirgaceae</taxon>
        <taxon>Imperialibacter</taxon>
    </lineage>
</organism>
<accession>A0ABZ0IV43</accession>
<dbReference type="Pfam" id="PF02148">
    <property type="entry name" value="zf-UBP"/>
    <property type="match status" value="1"/>
</dbReference>
<dbReference type="InterPro" id="IPR013083">
    <property type="entry name" value="Znf_RING/FYVE/PHD"/>
</dbReference>
<feature type="domain" description="UBP-type" evidence="1">
    <location>
        <begin position="3"/>
        <end position="91"/>
    </location>
</feature>
<name>A0ABZ0IV43_9BACT</name>
<dbReference type="SUPFAM" id="SSF57850">
    <property type="entry name" value="RING/U-box"/>
    <property type="match status" value="1"/>
</dbReference>
<reference evidence="2 3" key="1">
    <citation type="journal article" date="2023" name="Microbiol. Resour. Announc.">
        <title>Complete Genome Sequence of Imperialibacter roseus strain P4T.</title>
        <authorList>
            <person name="Tizabi D.R."/>
            <person name="Bachvaroff T."/>
            <person name="Hill R.T."/>
        </authorList>
    </citation>
    <scope>NUCLEOTIDE SEQUENCE [LARGE SCALE GENOMIC DNA]</scope>
    <source>
        <strain evidence="2 3">P4T</strain>
    </source>
</reference>
<evidence type="ECO:0000313" key="3">
    <source>
        <dbReference type="Proteomes" id="UP001302349"/>
    </source>
</evidence>
<dbReference type="EMBL" id="CP136051">
    <property type="protein sequence ID" value="WOK08854.1"/>
    <property type="molecule type" value="Genomic_DNA"/>
</dbReference>
<evidence type="ECO:0000259" key="1">
    <source>
        <dbReference type="PROSITE" id="PS50271"/>
    </source>
</evidence>
<gene>
    <name evidence="2" type="ORF">RT717_09420</name>
</gene>
<evidence type="ECO:0000313" key="2">
    <source>
        <dbReference type="EMBL" id="WOK08854.1"/>
    </source>
</evidence>
<protein>
    <submittedName>
        <fullName evidence="2">UBP-type zinc finger domain-containing protein</fullName>
    </submittedName>
</protein>
<dbReference type="InterPro" id="IPR001607">
    <property type="entry name" value="Znf_UBP"/>
</dbReference>
<dbReference type="PROSITE" id="PS50271">
    <property type="entry name" value="ZF_UBP"/>
    <property type="match status" value="1"/>
</dbReference>
<dbReference type="Gene3D" id="3.30.40.10">
    <property type="entry name" value="Zinc/RING finger domain, C3HC4 (zinc finger)"/>
    <property type="match status" value="1"/>
</dbReference>